<dbReference type="InterPro" id="IPR005046">
    <property type="entry name" value="DUF285"/>
</dbReference>
<dbReference type="InParanoid" id="A0A6N7EY37"/>
<accession>A0A6N7EY37</accession>
<dbReference type="RefSeq" id="WP_152810849.1">
    <property type="nucleotide sequence ID" value="NZ_WHNW01000012.1"/>
</dbReference>
<dbReference type="EMBL" id="WHNW01000012">
    <property type="protein sequence ID" value="MPV86863.1"/>
    <property type="molecule type" value="Genomic_DNA"/>
</dbReference>
<dbReference type="AlphaFoldDB" id="A0A6N7EY37"/>
<name>A0A6N7EY37_9GAMM</name>
<dbReference type="InterPro" id="IPR011889">
    <property type="entry name" value="Liste_lipo_26"/>
</dbReference>
<sequence>MRKNKIKHVFVKWSVVVLLLTVGKLAQAQITVGSTDNFITTWNTEAQTSIIIPTTGTGYNYTLYWEEVGNAANNGTLTAQTGNPTITGLTVNTDYRVEITGAFPRIFISGQPPQRTQIRTVSQWGTIAWQSMEAAFLSALNLQVTATDTPDLSAVTDLTGMFVNTPAMTGAGANWDWDVSSVTNMQSMFSGAPNFNQDIGDWDTSSVTNMEAMFSNALNFNQDIGDWDVSNVTNMEGIFQQAANFNGDVGNWDTSSVTDMGTMFGGASSFNQDIGDWDTSSVTNMDFMFTSASSFNQDLGDWDTSSVTNMEFMFLDAVDFNQDLGVRNPRVVYS</sequence>
<dbReference type="Proteomes" id="UP000471298">
    <property type="component" value="Unassembled WGS sequence"/>
</dbReference>
<organism evidence="2 3">
    <name type="scientific">Ostreibacterium oceani</name>
    <dbReference type="NCBI Taxonomy" id="2654998"/>
    <lineage>
        <taxon>Bacteria</taxon>
        <taxon>Pseudomonadati</taxon>
        <taxon>Pseudomonadota</taxon>
        <taxon>Gammaproteobacteria</taxon>
        <taxon>Cardiobacteriales</taxon>
        <taxon>Ostreibacteriaceae</taxon>
        <taxon>Ostreibacterium</taxon>
    </lineage>
</organism>
<keyword evidence="1" id="KW-0732">Signal</keyword>
<comment type="caution">
    <text evidence="2">The sequence shown here is derived from an EMBL/GenBank/DDBJ whole genome shotgun (WGS) entry which is preliminary data.</text>
</comment>
<keyword evidence="3" id="KW-1185">Reference proteome</keyword>
<feature type="chain" id="PRO_5026834763" evidence="1">
    <location>
        <begin position="29"/>
        <end position="334"/>
    </location>
</feature>
<protein>
    <submittedName>
        <fullName evidence="2">BspA family leucine-rich repeat surface protein</fullName>
    </submittedName>
</protein>
<evidence type="ECO:0000256" key="1">
    <source>
        <dbReference type="SAM" id="SignalP"/>
    </source>
</evidence>
<dbReference type="Pfam" id="PF03382">
    <property type="entry name" value="DUF285"/>
    <property type="match status" value="2"/>
</dbReference>
<reference evidence="2 3" key="1">
    <citation type="submission" date="2019-10" db="EMBL/GenBank/DDBJ databases">
        <title>Cardiobacteriales fam. a chemoheterotrophic member of the order Cardiobacteriales, and proposal of Cardiobacteriales fam. nov.</title>
        <authorList>
            <person name="Wang C."/>
        </authorList>
    </citation>
    <scope>NUCLEOTIDE SEQUENCE [LARGE SCALE GENOMIC DNA]</scope>
    <source>
        <strain evidence="2 3">ML27</strain>
    </source>
</reference>
<evidence type="ECO:0000313" key="3">
    <source>
        <dbReference type="Proteomes" id="UP000471298"/>
    </source>
</evidence>
<dbReference type="NCBIfam" id="TIGR02167">
    <property type="entry name" value="Liste_lipo_26"/>
    <property type="match status" value="5"/>
</dbReference>
<proteinExistence type="predicted"/>
<feature type="signal peptide" evidence="1">
    <location>
        <begin position="1"/>
        <end position="28"/>
    </location>
</feature>
<evidence type="ECO:0000313" key="2">
    <source>
        <dbReference type="EMBL" id="MPV86863.1"/>
    </source>
</evidence>
<gene>
    <name evidence="2" type="ORF">GCU85_09010</name>
</gene>